<name>A0AAX4J736_9CAUD</name>
<keyword evidence="1" id="KW-1133">Transmembrane helix</keyword>
<protein>
    <submittedName>
        <fullName evidence="2">Membrane protein</fullName>
    </submittedName>
</protein>
<sequence>MDMNKEVLDRLDHLGGKLEQASEHGYESLIKYTVVEGIIGLSLIVLVLAVTIALWVILYKSYKSCNKDNNTLLFEYIYYKVECTVAGFLCIMFGVCLTCIVFIVLPIGLPICIQEIVNPEGYLIKSTIDSLG</sequence>
<evidence type="ECO:0000313" key="2">
    <source>
        <dbReference type="EMBL" id="WRW34699.1"/>
    </source>
</evidence>
<reference evidence="2" key="1">
    <citation type="submission" date="2023-12" db="EMBL/GenBank/DDBJ databases">
        <title>Isolation and Characterisation of Novel Lytic Bacteriophages for therapeutic applications in Prosthetic Joint Infections.</title>
        <authorList>
            <person name="Burton N."/>
            <person name="Melo L.D.R."/>
            <person name="Pearce B."/>
            <person name="Tadesse M.D."/>
            <person name="Vryonis E."/>
            <person name="Sagona A."/>
        </authorList>
    </citation>
    <scope>NUCLEOTIDE SEQUENCE</scope>
</reference>
<gene>
    <name evidence="2" type="ORF">CF5_0003</name>
</gene>
<accession>A0AAX4J736</accession>
<keyword evidence="1" id="KW-0472">Membrane</keyword>
<dbReference type="EMBL" id="PP034390">
    <property type="protein sequence ID" value="WRW34699.1"/>
    <property type="molecule type" value="Genomic_DNA"/>
</dbReference>
<evidence type="ECO:0000256" key="1">
    <source>
        <dbReference type="SAM" id="Phobius"/>
    </source>
</evidence>
<organism evidence="2 3">
    <name type="scientific">Staphylococcus phage CF5</name>
    <dbReference type="NCBI Taxonomy" id="3113739"/>
    <lineage>
        <taxon>Viruses</taxon>
        <taxon>Duplodnaviria</taxon>
        <taxon>Heunggongvirae</taxon>
        <taxon>Uroviricota</taxon>
        <taxon>Caudoviricetes</taxon>
        <taxon>Herelleviridae</taxon>
        <taxon>Twortvirinae</taxon>
        <taxon>Silviavirus</taxon>
    </lineage>
</organism>
<feature type="transmembrane region" description="Helical" evidence="1">
    <location>
        <begin position="38"/>
        <end position="62"/>
    </location>
</feature>
<proteinExistence type="predicted"/>
<keyword evidence="1" id="KW-0812">Transmembrane</keyword>
<feature type="transmembrane region" description="Helical" evidence="1">
    <location>
        <begin position="83"/>
        <end position="109"/>
    </location>
</feature>
<dbReference type="Proteomes" id="UP001432109">
    <property type="component" value="Segment"/>
</dbReference>
<evidence type="ECO:0000313" key="3">
    <source>
        <dbReference type="Proteomes" id="UP001432109"/>
    </source>
</evidence>